<dbReference type="SMART" id="SM00421">
    <property type="entry name" value="HTH_LUXR"/>
    <property type="match status" value="1"/>
</dbReference>
<dbReference type="RefSeq" id="WP_078813356.1">
    <property type="nucleotide sequence ID" value="NZ_FUYE01000006.1"/>
</dbReference>
<dbReference type="PANTHER" id="PTHR43214">
    <property type="entry name" value="TWO-COMPONENT RESPONSE REGULATOR"/>
    <property type="match status" value="1"/>
</dbReference>
<sequence length="217" mass="23976">MKRILIVDDHQLMREAYKHAIMTLGSFEFGEAGTYQEAHDLVTASRWDIVILDVTIPGRNGLDVLAEIRNLPHAPAVLVCSGHDESVYGVRAFKAGAAGYVCKTAGTGEFLKAVREIVQGNNYISTNLAQNLAAFVRSDFQEQPHTTLSEREFQVLRKLINGDALKEIAAELNLSSKTVSTYRSRLMEKLKVKSLPELVQYCIEHGLMEKTGANVAA</sequence>
<dbReference type="CDD" id="cd17535">
    <property type="entry name" value="REC_NarL-like"/>
    <property type="match status" value="1"/>
</dbReference>
<dbReference type="Pfam" id="PF00196">
    <property type="entry name" value="GerE"/>
    <property type="match status" value="1"/>
</dbReference>
<organism evidence="8 9">
    <name type="scientific">Prosthecobacter debontii</name>
    <dbReference type="NCBI Taxonomy" id="48467"/>
    <lineage>
        <taxon>Bacteria</taxon>
        <taxon>Pseudomonadati</taxon>
        <taxon>Verrucomicrobiota</taxon>
        <taxon>Verrucomicrobiia</taxon>
        <taxon>Verrucomicrobiales</taxon>
        <taxon>Verrucomicrobiaceae</taxon>
        <taxon>Prosthecobacter</taxon>
    </lineage>
</organism>
<keyword evidence="3" id="KW-0238">DNA-binding</keyword>
<dbReference type="GO" id="GO:0000160">
    <property type="term" value="P:phosphorelay signal transduction system"/>
    <property type="evidence" value="ECO:0007669"/>
    <property type="project" value="InterPro"/>
</dbReference>
<dbReference type="Proteomes" id="UP000190774">
    <property type="component" value="Unassembled WGS sequence"/>
</dbReference>
<accession>A0A1T4XZ46</accession>
<dbReference type="PROSITE" id="PS50110">
    <property type="entry name" value="RESPONSE_REGULATORY"/>
    <property type="match status" value="1"/>
</dbReference>
<dbReference type="EMBL" id="FUYE01000006">
    <property type="protein sequence ID" value="SKA94341.1"/>
    <property type="molecule type" value="Genomic_DNA"/>
</dbReference>
<feature type="domain" description="HTH luxR-type" evidence="6">
    <location>
        <begin position="141"/>
        <end position="206"/>
    </location>
</feature>
<dbReference type="PROSITE" id="PS50043">
    <property type="entry name" value="HTH_LUXR_2"/>
    <property type="match status" value="1"/>
</dbReference>
<dbReference type="AlphaFoldDB" id="A0A1T4XZ46"/>
<dbReference type="SUPFAM" id="SSF46894">
    <property type="entry name" value="C-terminal effector domain of the bipartite response regulators"/>
    <property type="match status" value="1"/>
</dbReference>
<feature type="modified residue" description="4-aspartylphosphate" evidence="5">
    <location>
        <position position="53"/>
    </location>
</feature>
<keyword evidence="2" id="KW-0805">Transcription regulation</keyword>
<dbReference type="Gene3D" id="3.40.50.2300">
    <property type="match status" value="1"/>
</dbReference>
<dbReference type="Pfam" id="PF00072">
    <property type="entry name" value="Response_reg"/>
    <property type="match status" value="1"/>
</dbReference>
<dbReference type="PANTHER" id="PTHR43214:SF41">
    <property type="entry name" value="NITRATE_NITRITE RESPONSE REGULATOR PROTEIN NARP"/>
    <property type="match status" value="1"/>
</dbReference>
<dbReference type="InterPro" id="IPR000792">
    <property type="entry name" value="Tscrpt_reg_LuxR_C"/>
</dbReference>
<protein>
    <submittedName>
        <fullName evidence="8">Two component transcriptional regulator, LuxR family</fullName>
    </submittedName>
</protein>
<dbReference type="GO" id="GO:0003677">
    <property type="term" value="F:DNA binding"/>
    <property type="evidence" value="ECO:0007669"/>
    <property type="project" value="UniProtKB-KW"/>
</dbReference>
<dbReference type="OrthoDB" id="9779069at2"/>
<keyword evidence="1 5" id="KW-0597">Phosphoprotein</keyword>
<evidence type="ECO:0000259" key="7">
    <source>
        <dbReference type="PROSITE" id="PS50110"/>
    </source>
</evidence>
<dbReference type="CDD" id="cd06170">
    <property type="entry name" value="LuxR_C_like"/>
    <property type="match status" value="1"/>
</dbReference>
<keyword evidence="9" id="KW-1185">Reference proteome</keyword>
<reference evidence="9" key="1">
    <citation type="submission" date="2017-02" db="EMBL/GenBank/DDBJ databases">
        <authorList>
            <person name="Varghese N."/>
            <person name="Submissions S."/>
        </authorList>
    </citation>
    <scope>NUCLEOTIDE SEQUENCE [LARGE SCALE GENOMIC DNA]</scope>
    <source>
        <strain evidence="9">ATCC 700200</strain>
    </source>
</reference>
<evidence type="ECO:0000259" key="6">
    <source>
        <dbReference type="PROSITE" id="PS50043"/>
    </source>
</evidence>
<evidence type="ECO:0000256" key="2">
    <source>
        <dbReference type="ARBA" id="ARBA00023015"/>
    </source>
</evidence>
<evidence type="ECO:0000256" key="4">
    <source>
        <dbReference type="ARBA" id="ARBA00023163"/>
    </source>
</evidence>
<name>A0A1T4XZ46_9BACT</name>
<dbReference type="InterPro" id="IPR039420">
    <property type="entry name" value="WalR-like"/>
</dbReference>
<dbReference type="STRING" id="48467.SAMN02745166_02142"/>
<evidence type="ECO:0000256" key="5">
    <source>
        <dbReference type="PROSITE-ProRule" id="PRU00169"/>
    </source>
</evidence>
<dbReference type="GO" id="GO:0006355">
    <property type="term" value="P:regulation of DNA-templated transcription"/>
    <property type="evidence" value="ECO:0007669"/>
    <property type="project" value="InterPro"/>
</dbReference>
<evidence type="ECO:0000256" key="1">
    <source>
        <dbReference type="ARBA" id="ARBA00022553"/>
    </source>
</evidence>
<proteinExistence type="predicted"/>
<feature type="domain" description="Response regulatory" evidence="7">
    <location>
        <begin position="3"/>
        <end position="118"/>
    </location>
</feature>
<keyword evidence="4" id="KW-0804">Transcription</keyword>
<evidence type="ECO:0000313" key="9">
    <source>
        <dbReference type="Proteomes" id="UP000190774"/>
    </source>
</evidence>
<dbReference type="SUPFAM" id="SSF52172">
    <property type="entry name" value="CheY-like"/>
    <property type="match status" value="1"/>
</dbReference>
<evidence type="ECO:0000256" key="3">
    <source>
        <dbReference type="ARBA" id="ARBA00023125"/>
    </source>
</evidence>
<evidence type="ECO:0000313" key="8">
    <source>
        <dbReference type="EMBL" id="SKA94341.1"/>
    </source>
</evidence>
<dbReference type="PRINTS" id="PR00038">
    <property type="entry name" value="HTHLUXR"/>
</dbReference>
<dbReference type="InterPro" id="IPR001789">
    <property type="entry name" value="Sig_transdc_resp-reg_receiver"/>
</dbReference>
<dbReference type="InterPro" id="IPR011006">
    <property type="entry name" value="CheY-like_superfamily"/>
</dbReference>
<gene>
    <name evidence="8" type="ORF">SAMN02745166_02142</name>
</gene>
<dbReference type="SMART" id="SM00448">
    <property type="entry name" value="REC"/>
    <property type="match status" value="1"/>
</dbReference>
<dbReference type="InterPro" id="IPR016032">
    <property type="entry name" value="Sig_transdc_resp-reg_C-effctor"/>
</dbReference>
<dbReference type="InterPro" id="IPR058245">
    <property type="entry name" value="NreC/VraR/RcsB-like_REC"/>
</dbReference>